<keyword evidence="3" id="KW-1185">Reference proteome</keyword>
<dbReference type="Proteomes" id="UP001196413">
    <property type="component" value="Unassembled WGS sequence"/>
</dbReference>
<comment type="caution">
    <text evidence="2">The sequence shown here is derived from an EMBL/GenBank/DDBJ whole genome shotgun (WGS) entry which is preliminary data.</text>
</comment>
<proteinExistence type="predicted"/>
<reference evidence="2" key="1">
    <citation type="submission" date="2021-06" db="EMBL/GenBank/DDBJ databases">
        <title>Parelaphostrongylus tenuis whole genome reference sequence.</title>
        <authorList>
            <person name="Garwood T.J."/>
            <person name="Larsen P.A."/>
            <person name="Fountain-Jones N.M."/>
            <person name="Garbe J.R."/>
            <person name="Macchietto M.G."/>
            <person name="Kania S.A."/>
            <person name="Gerhold R.W."/>
            <person name="Richards J.E."/>
            <person name="Wolf T.M."/>
        </authorList>
    </citation>
    <scope>NUCLEOTIDE SEQUENCE</scope>
    <source>
        <strain evidence="2">MNPRO001-30</strain>
        <tissue evidence="2">Meninges</tissue>
    </source>
</reference>
<organism evidence="2 3">
    <name type="scientific">Parelaphostrongylus tenuis</name>
    <name type="common">Meningeal worm</name>
    <dbReference type="NCBI Taxonomy" id="148309"/>
    <lineage>
        <taxon>Eukaryota</taxon>
        <taxon>Metazoa</taxon>
        <taxon>Ecdysozoa</taxon>
        <taxon>Nematoda</taxon>
        <taxon>Chromadorea</taxon>
        <taxon>Rhabditida</taxon>
        <taxon>Rhabditina</taxon>
        <taxon>Rhabditomorpha</taxon>
        <taxon>Strongyloidea</taxon>
        <taxon>Metastrongylidae</taxon>
        <taxon>Parelaphostrongylus</taxon>
    </lineage>
</organism>
<feature type="compositionally biased region" description="Basic and acidic residues" evidence="1">
    <location>
        <begin position="75"/>
        <end position="95"/>
    </location>
</feature>
<gene>
    <name evidence="2" type="ORF">KIN20_027708</name>
</gene>
<evidence type="ECO:0000256" key="1">
    <source>
        <dbReference type="SAM" id="MobiDB-lite"/>
    </source>
</evidence>
<feature type="compositionally biased region" description="Basic and acidic residues" evidence="1">
    <location>
        <begin position="26"/>
        <end position="66"/>
    </location>
</feature>
<evidence type="ECO:0000313" key="3">
    <source>
        <dbReference type="Proteomes" id="UP001196413"/>
    </source>
</evidence>
<protein>
    <submittedName>
        <fullName evidence="2">Uncharacterized protein</fullName>
    </submittedName>
</protein>
<dbReference type="AlphaFoldDB" id="A0AAD5QZQ2"/>
<evidence type="ECO:0000313" key="2">
    <source>
        <dbReference type="EMBL" id="KAJ1366910.1"/>
    </source>
</evidence>
<name>A0AAD5QZQ2_PARTN</name>
<feature type="compositionally biased region" description="Basic and acidic residues" evidence="1">
    <location>
        <begin position="1"/>
        <end position="17"/>
    </location>
</feature>
<sequence length="95" mass="11435">MENEARRSKQRGGEKTPSESTNRENNGQKEREAKKERPNEEARHREGKKYRYDEENYVRKAQERVGGRTMKRRKEREEEVALGRRNEGRSAKRKM</sequence>
<accession>A0AAD5QZQ2</accession>
<dbReference type="EMBL" id="JAHQIW010005704">
    <property type="protein sequence ID" value="KAJ1366910.1"/>
    <property type="molecule type" value="Genomic_DNA"/>
</dbReference>
<feature type="region of interest" description="Disordered" evidence="1">
    <location>
        <begin position="1"/>
        <end position="95"/>
    </location>
</feature>